<name>A0A832I4X6_UNCEI</name>
<feature type="chain" id="PRO_5032928774" description="FlgD/Vpr Ig-like domain-containing protein" evidence="1">
    <location>
        <begin position="28"/>
        <end position="895"/>
    </location>
</feature>
<keyword evidence="1" id="KW-0732">Signal</keyword>
<feature type="domain" description="FlgD/Vpr Ig-like" evidence="2">
    <location>
        <begin position="816"/>
        <end position="882"/>
    </location>
</feature>
<proteinExistence type="predicted"/>
<dbReference type="InterPro" id="IPR013783">
    <property type="entry name" value="Ig-like_fold"/>
</dbReference>
<dbReference type="SUPFAM" id="SSF48695">
    <property type="entry name" value="Multiheme cytochromes"/>
    <property type="match status" value="1"/>
</dbReference>
<evidence type="ECO:0000256" key="1">
    <source>
        <dbReference type="SAM" id="SignalP"/>
    </source>
</evidence>
<dbReference type="Gene3D" id="2.60.40.4070">
    <property type="match status" value="1"/>
</dbReference>
<dbReference type="Pfam" id="PF13860">
    <property type="entry name" value="FlgD_ig"/>
    <property type="match status" value="1"/>
</dbReference>
<reference evidence="3" key="1">
    <citation type="journal article" date="2020" name="mSystems">
        <title>Genome- and Community-Level Interaction Insights into Carbon Utilization and Element Cycling Functions of Hydrothermarchaeota in Hydrothermal Sediment.</title>
        <authorList>
            <person name="Zhou Z."/>
            <person name="Liu Y."/>
            <person name="Xu W."/>
            <person name="Pan J."/>
            <person name="Luo Z.H."/>
            <person name="Li M."/>
        </authorList>
    </citation>
    <scope>NUCLEOTIDE SEQUENCE [LARGE SCALE GENOMIC DNA]</scope>
    <source>
        <strain evidence="3">SpSt-381</strain>
    </source>
</reference>
<sequence>MKHPRVPVVRLALVVAGALAITSLAHARPSIRASFFAKYPSAVGSRLDNLNSNDAHCGVCHFDFNGAGPKNGYGNRIAALLGSYPNTDAGRQQLMTFIGPEDSDGDGHSNDAEITDLVNFTNTPTFPGLTSGNLGSCLNVSAAEISGHLTPAAGVDNQPPLVNVTSPNGGENWTGGSARTVTWTATDNVGVLTVDIQFRASSTEPWLGLAVNHPNTGAFTWFVHNMPSSTASVRVLARDAMGNVGRDSSDAGFTIAAQPGGIAPTTLRDFDQPGSQPLEATAFDDRYACMACHGGYDASVEPGHNFQGSMMGHSARDPLFYACMTIAEQDAPGAGDLCIRCHAPMGWMLGHSQPTSGARLDAFDRDGLSCDVCHRMVDPVYKPGVSPPEDQAVLAGLLPGHTPTGYSNGQYVLDANQRKRGPFTDPAAPHPFLVSDFHKRSEFCGTCHDVSNPAFVRSGVGQPYLVGALDQPADSISSLVLMPLERTYSEWKNSAYPAGVFQPEFAGNKPDGIVSTCQDCHMRDVAGSGCNDPLAPLRPDLPLHDMTGGSSWMPGVVASLYPGEVDAQALADGAARAVAMLQKAATLDVAVSAEGDSFRAEVTVTNRTGHKLPTGYPEGRRMWLHVVAKDAFGGVVYESGAYDAGTGHLEENGAVIYEAHLGITPALGGALGLGHGPSFHFALNDSIYKDNRIPPQGFTNAAFAAFGGEPKDPQWSGPGPRYPDGQHHDVAVYRLPAAARSVVARLYYQSTSREYVEFLRDENTTDNRGQVMYDAWVAHGRAAPVAMVADSATFGPVAVGPADPAGAALRTLSNPFTGGLELRLGLAAPAPVTLEVFDVRGARVAREPLGTMAPGEHALRWNGRDSNGRDAGAGVYWVRVTAGEIAFTRRVVRLR</sequence>
<dbReference type="AlphaFoldDB" id="A0A832I4X6"/>
<evidence type="ECO:0000259" key="2">
    <source>
        <dbReference type="Pfam" id="PF13860"/>
    </source>
</evidence>
<dbReference type="InterPro" id="IPR036280">
    <property type="entry name" value="Multihaem_cyt_sf"/>
</dbReference>
<gene>
    <name evidence="3" type="ORF">ENR23_10785</name>
</gene>
<comment type="caution">
    <text evidence="3">The sequence shown here is derived from an EMBL/GenBank/DDBJ whole genome shotgun (WGS) entry which is preliminary data.</text>
</comment>
<dbReference type="InterPro" id="IPR025965">
    <property type="entry name" value="FlgD/Vpr_Ig-like"/>
</dbReference>
<dbReference type="Gene3D" id="2.60.40.10">
    <property type="entry name" value="Immunoglobulins"/>
    <property type="match status" value="1"/>
</dbReference>
<dbReference type="Gene3D" id="1.10.1130.10">
    <property type="entry name" value="Flavocytochrome C3, Chain A"/>
    <property type="match status" value="1"/>
</dbReference>
<dbReference type="EMBL" id="DSQF01000022">
    <property type="protein sequence ID" value="HGZ43886.1"/>
    <property type="molecule type" value="Genomic_DNA"/>
</dbReference>
<accession>A0A832I4X6</accession>
<evidence type="ECO:0000313" key="3">
    <source>
        <dbReference type="EMBL" id="HGZ43886.1"/>
    </source>
</evidence>
<organism evidence="3">
    <name type="scientific">Eiseniibacteriota bacterium</name>
    <dbReference type="NCBI Taxonomy" id="2212470"/>
    <lineage>
        <taxon>Bacteria</taxon>
        <taxon>Candidatus Eiseniibacteriota</taxon>
    </lineage>
</organism>
<feature type="signal peptide" evidence="1">
    <location>
        <begin position="1"/>
        <end position="27"/>
    </location>
</feature>
<protein>
    <recommendedName>
        <fullName evidence="2">FlgD/Vpr Ig-like domain-containing protein</fullName>
    </recommendedName>
</protein>